<dbReference type="SUPFAM" id="SSF50129">
    <property type="entry name" value="GroES-like"/>
    <property type="match status" value="1"/>
</dbReference>
<dbReference type="EC" id="1.1.1.306" evidence="1"/>
<evidence type="ECO:0000313" key="1">
    <source>
        <dbReference type="EMBL" id="EUA91419.1"/>
    </source>
</evidence>
<dbReference type="GO" id="GO:0050607">
    <property type="term" value="F:mycothiol-dependent formaldehyde dehydrogenase activity"/>
    <property type="evidence" value="ECO:0007669"/>
    <property type="project" value="UniProtKB-EC"/>
</dbReference>
<protein>
    <submittedName>
        <fullName evidence="1">S-(Hydroxymethyl)mycothiol dehydrogenase domain protein</fullName>
        <ecNumber evidence="1">1.1.1.306</ecNumber>
    </submittedName>
</protein>
<reference evidence="1 2" key="1">
    <citation type="submission" date="2014-01" db="EMBL/GenBank/DDBJ databases">
        <authorList>
            <person name="Dobos K."/>
            <person name="Lenaerts A."/>
            <person name="Ordway D."/>
            <person name="DeGroote M.A."/>
            <person name="Parker T."/>
            <person name="Sizemore C."/>
            <person name="Tallon L.J."/>
            <person name="Sadzewicz L.K."/>
            <person name="Sengamalay N."/>
            <person name="Fraser C.M."/>
            <person name="Hine E."/>
            <person name="Shefchek K.A."/>
            <person name="Das S.P."/>
            <person name="Tettelin H."/>
        </authorList>
    </citation>
    <scope>NUCLEOTIDE SEQUENCE [LARGE SCALE GENOMIC DNA]</scope>
    <source>
        <strain evidence="1 2">Harvey</strain>
    </source>
</reference>
<name>A0ABN0R2Y9_MYCUL</name>
<accession>A0ABN0R2Y9</accession>
<dbReference type="Proteomes" id="UP000020681">
    <property type="component" value="Unassembled WGS sequence"/>
</dbReference>
<organism evidence="1 2">
    <name type="scientific">Mycobacterium ulcerans str. Harvey</name>
    <dbReference type="NCBI Taxonomy" id="1299332"/>
    <lineage>
        <taxon>Bacteria</taxon>
        <taxon>Bacillati</taxon>
        <taxon>Actinomycetota</taxon>
        <taxon>Actinomycetes</taxon>
        <taxon>Mycobacteriales</taxon>
        <taxon>Mycobacteriaceae</taxon>
        <taxon>Mycobacterium</taxon>
        <taxon>Mycobacterium ulcerans group</taxon>
    </lineage>
</organism>
<keyword evidence="2" id="KW-1185">Reference proteome</keyword>
<sequence>MCGQCRACKRGRPSYCFDTFNAEQKMTLTDGTELTPALASGHSPTRRWCTPANAPRLIPRPTPPWRACWVAA</sequence>
<keyword evidence="1" id="KW-0560">Oxidoreductase</keyword>
<gene>
    <name evidence="1" type="ORF">I551_2094</name>
</gene>
<dbReference type="EMBL" id="JAOL01000089">
    <property type="protein sequence ID" value="EUA91419.1"/>
    <property type="molecule type" value="Genomic_DNA"/>
</dbReference>
<proteinExistence type="predicted"/>
<comment type="caution">
    <text evidence="1">The sequence shown here is derived from an EMBL/GenBank/DDBJ whole genome shotgun (WGS) entry which is preliminary data.</text>
</comment>
<evidence type="ECO:0000313" key="2">
    <source>
        <dbReference type="Proteomes" id="UP000020681"/>
    </source>
</evidence>
<dbReference type="InterPro" id="IPR011032">
    <property type="entry name" value="GroES-like_sf"/>
</dbReference>